<evidence type="ECO:0000259" key="2">
    <source>
        <dbReference type="Pfam" id="PF18962"/>
    </source>
</evidence>
<comment type="caution">
    <text evidence="3">The sequence shown here is derived from an EMBL/GenBank/DDBJ whole genome shotgun (WGS) entry which is preliminary data.</text>
</comment>
<evidence type="ECO:0000256" key="1">
    <source>
        <dbReference type="SAM" id="SignalP"/>
    </source>
</evidence>
<keyword evidence="1" id="KW-0732">Signal</keyword>
<keyword evidence="4" id="KW-1185">Reference proteome</keyword>
<protein>
    <submittedName>
        <fullName evidence="3">T9SS type A sorting domain-containing protein</fullName>
    </submittedName>
</protein>
<feature type="signal peptide" evidence="1">
    <location>
        <begin position="1"/>
        <end position="20"/>
    </location>
</feature>
<gene>
    <name evidence="3" type="ORF">JKP34_09470</name>
</gene>
<dbReference type="EMBL" id="JAERQG010000002">
    <property type="protein sequence ID" value="MBL0765479.1"/>
    <property type="molecule type" value="Genomic_DNA"/>
</dbReference>
<dbReference type="Proteomes" id="UP000642920">
    <property type="component" value="Unassembled WGS sequence"/>
</dbReference>
<dbReference type="Pfam" id="PF18962">
    <property type="entry name" value="Por_Secre_tail"/>
    <property type="match status" value="1"/>
</dbReference>
<name>A0A937AFD5_9BACT</name>
<accession>A0A937AFD5</accession>
<evidence type="ECO:0000313" key="3">
    <source>
        <dbReference type="EMBL" id="MBL0765479.1"/>
    </source>
</evidence>
<dbReference type="NCBIfam" id="TIGR04183">
    <property type="entry name" value="Por_Secre_tail"/>
    <property type="match status" value="1"/>
</dbReference>
<organism evidence="3 4">
    <name type="scientific">Marivirga atlantica</name>
    <dbReference type="NCBI Taxonomy" id="1548457"/>
    <lineage>
        <taxon>Bacteria</taxon>
        <taxon>Pseudomonadati</taxon>
        <taxon>Bacteroidota</taxon>
        <taxon>Cytophagia</taxon>
        <taxon>Cytophagales</taxon>
        <taxon>Marivirgaceae</taxon>
        <taxon>Marivirga</taxon>
    </lineage>
</organism>
<feature type="chain" id="PRO_5037944191" evidence="1">
    <location>
        <begin position="21"/>
        <end position="1438"/>
    </location>
</feature>
<sequence>MKKGSILIFLLFILTSNLKAATFFAVANGDWGNPNTWASSPGGTPGAGIPGSGDVAITSGFQIGLNPIDGDIIVDRLTVTNSVANSIYYNDPFFTFIPVSLTINLSLSSTGSPSAQIIENTPNLSVIIAGTGSAVINNWSSASPFNNLTFDTGGSTTINSNIAVDGGDLTIASGTNLTLGASNIFSNPNANSNLVVESGATLTVNGAINGDGSNSSRFGNVTINGTVSTGVSGYINSVDFDLSSSGLFNVNFNGSNQTQGWWYQSTFPTGSFNIDAASTVNYRASADQVVGATTYGNLTLSSPASSSIKTLQSGNTFVVSGAFRINSANVTFNSSSNSNPISLSGSYVNNGTWNATQLVIFNGTSAQSINGNNLTTFGAGLRVSNTLGLSLSNIGVDINGELDVDPSCSFDPSDQDINVSGNMRIDGTLIAGSDPGIFEFDGITEFLGSGSREFRNLTVTNTLTAPNPVSGDLNISGVFINNGTFNNNSGIVNMTGTGTRSIGGSSALSLFNLNVSGGTVNVNNASVAVEDGITVDANTILDLDGSGSGQVILISTSSKDAYIGQIPGTSSLTGELTVQRALYATDAGDNAYHVIGFPMTGVTVSDVQAEMPITGTFTGRSTGTGFDNNPSLYAYNESAGAGLNLNERYVAFPNSNNSESFSVGEGYYLYTYPGIIPVTIDGSGSVFSGDFSRSLSFTGTDPDAGWHIVANPYPAPSDWQNWGKTDIEGSTAYVYNSNNGNFIAYDASSEQLIPQGQGFWVRATSGSAEVTASESTKVVGTTPTFYREESLERFEIILKTPNYDDISIVHFTEGATDNYEPAFDATRLLNTYETISTLSNDGKSLKVNRMAAINSSDSCRRSLFIDLEQLKVGVNYQIDFNGLANIEEYQFELIDHKTGNSQFIDDESLVSFEIEDSGETANKDRFELVFVKNAPTSFNISDVTSCFDESINIDLPTLENNTNYYVFNESGQLVESFDSGQTELSLLADELNEGLNQYTLKASNALCDTVEIDSFTVEVSSPIDKSRAVSGSNICYSADNADYSINTQNGISYYLIQGSDTIDTVNGNGEMFEGRLNVNLLQSGDNSIDVLAVQENCNAVYLDQTVDIFYDTFQIDESISIKGSESCDITAANISLRTQAQVSYLFKIGSVEIQTVQGNGGELVVSLPDSLLDIGENKIEIIAKYGDCQSFNYQPISVMVHEQMTINGVDDISICKGEEIVLDVQYNVSAASFELSNENQTILTSTNGLMEFVPEVSGTYSVNAVSENGCISNELTFNVTLDSINKPEVIVSDNILEASINAEAYQWFKDDVLLEGETSKILIVENSGEYKVEVFSKLCSHVSDAITFDESVLSVNKELSNKLSIYPNPVENNMTVDFEDSEIDSMEITIFDLSGKFISSNKKLSNHSELDMSYLESGIYLIEIATKKGVVTKRIVKQ</sequence>
<dbReference type="RefSeq" id="WP_201920182.1">
    <property type="nucleotide sequence ID" value="NZ_JAERQG010000002.1"/>
</dbReference>
<evidence type="ECO:0000313" key="4">
    <source>
        <dbReference type="Proteomes" id="UP000642920"/>
    </source>
</evidence>
<feature type="domain" description="Secretion system C-terminal sorting" evidence="2">
    <location>
        <begin position="1365"/>
        <end position="1436"/>
    </location>
</feature>
<dbReference type="InterPro" id="IPR026444">
    <property type="entry name" value="Secre_tail"/>
</dbReference>
<reference evidence="3" key="1">
    <citation type="submission" date="2021-01" db="EMBL/GenBank/DDBJ databases">
        <title>Marivirga sp. nov., isolated from intertidal surface sediments.</title>
        <authorList>
            <person name="Zhang M."/>
        </authorList>
    </citation>
    <scope>NUCLEOTIDE SEQUENCE</scope>
    <source>
        <strain evidence="3">SM1354</strain>
    </source>
</reference>
<proteinExistence type="predicted"/>